<sequence length="135" mass="15933">MRIRTLYRQLFTASVMMGIVVIALFAIALMFQQSQPLRAADYFDNYAGEQTFCRTINYYRDDEAKLQKLMDYADDNAMYYLMWRFGKERGGEMVRTCEKARHQYILERCEAAPELAVEQVVLEFNRSRVKDKGLI</sequence>
<dbReference type="EMBL" id="FQXG01000007">
    <property type="protein sequence ID" value="SHI11259.1"/>
    <property type="molecule type" value="Genomic_DNA"/>
</dbReference>
<name>A0A1M5YHA0_9GAMM</name>
<gene>
    <name evidence="1" type="ORF">SAMN02745129_4234</name>
</gene>
<accession>A0A1M5YHA0</accession>
<evidence type="ECO:0000313" key="2">
    <source>
        <dbReference type="Proteomes" id="UP000184268"/>
    </source>
</evidence>
<proteinExistence type="predicted"/>
<evidence type="ECO:0000313" key="1">
    <source>
        <dbReference type="EMBL" id="SHI11259.1"/>
    </source>
</evidence>
<protein>
    <submittedName>
        <fullName evidence="1">Uncharacterized protein</fullName>
    </submittedName>
</protein>
<reference evidence="1 2" key="1">
    <citation type="submission" date="2016-11" db="EMBL/GenBank/DDBJ databases">
        <authorList>
            <person name="Jaros S."/>
            <person name="Januszkiewicz K."/>
            <person name="Wedrychowicz H."/>
        </authorList>
    </citation>
    <scope>NUCLEOTIDE SEQUENCE [LARGE SCALE GENOMIC DNA]</scope>
    <source>
        <strain evidence="1 2">DSM 16917</strain>
    </source>
</reference>
<dbReference type="RefSeq" id="WP_067660503.1">
    <property type="nucleotide sequence ID" value="NZ_FQXG01000007.1"/>
</dbReference>
<dbReference type="AlphaFoldDB" id="A0A1M5YHA0"/>
<organism evidence="1 2">
    <name type="scientific">Ferrimonas marina</name>
    <dbReference type="NCBI Taxonomy" id="299255"/>
    <lineage>
        <taxon>Bacteria</taxon>
        <taxon>Pseudomonadati</taxon>
        <taxon>Pseudomonadota</taxon>
        <taxon>Gammaproteobacteria</taxon>
        <taxon>Alteromonadales</taxon>
        <taxon>Ferrimonadaceae</taxon>
        <taxon>Ferrimonas</taxon>
    </lineage>
</organism>
<dbReference type="OrthoDB" id="6401708at2"/>
<keyword evidence="2" id="KW-1185">Reference proteome</keyword>
<dbReference type="Proteomes" id="UP000184268">
    <property type="component" value="Unassembled WGS sequence"/>
</dbReference>